<evidence type="ECO:0000256" key="1">
    <source>
        <dbReference type="SAM" id="MobiDB-lite"/>
    </source>
</evidence>
<dbReference type="GeneID" id="65102266"/>
<name>A0A346TPV6_9ABAC</name>
<sequence length="144" mass="16731">MIAFTLITCAIIASYIETNVTLQDKDSRNDDDENTLTDKDIDNIFAVIMDEISKIEKTESSDVNYTKIIIGLLILITLFTLKTKIYRISTCWRRKKQRNLKNGGGADEIPLENITIQELNYNVISDPHNHHHHHHHHQEQHENK</sequence>
<dbReference type="Proteomes" id="UP000503448">
    <property type="component" value="Segment"/>
</dbReference>
<protein>
    <submittedName>
        <fullName evidence="3">ORF18</fullName>
    </submittedName>
</protein>
<evidence type="ECO:0000256" key="2">
    <source>
        <dbReference type="SAM" id="Phobius"/>
    </source>
</evidence>
<organism evidence="3 4">
    <name type="scientific">Spodoptera eridania nucleopolyhedrovirus</name>
    <dbReference type="NCBI Taxonomy" id="2315721"/>
    <lineage>
        <taxon>Viruses</taxon>
        <taxon>Viruses incertae sedis</taxon>
        <taxon>Naldaviricetes</taxon>
        <taxon>Lefavirales</taxon>
        <taxon>Baculoviridae</taxon>
        <taxon>Alphabaculovirus</taxon>
        <taxon>Alphabaculovirus speridaniae</taxon>
    </lineage>
</organism>
<dbReference type="EMBL" id="MH320559">
    <property type="protein sequence ID" value="AXU41616.1"/>
    <property type="molecule type" value="Genomic_DNA"/>
</dbReference>
<reference evidence="3 4" key="1">
    <citation type="submission" date="2018-05" db="EMBL/GenBank/DDBJ databases">
        <title>The complete genome sequence of an alphabaculovirus isolated from the southern armyworm, Spodoptera eridania.</title>
        <authorList>
            <person name="Harrison R.L."/>
            <person name="Rowley D.L."/>
        </authorList>
    </citation>
    <scope>NUCLEOTIDE SEQUENCE [LARGE SCALE GENOMIC DNA]</scope>
    <source>
        <strain evidence="3">251</strain>
    </source>
</reference>
<accession>A0A346TPV6</accession>
<dbReference type="RefSeq" id="YP_010087019.1">
    <property type="nucleotide sequence ID" value="NC_055502.1"/>
</dbReference>
<feature type="compositionally biased region" description="Basic residues" evidence="1">
    <location>
        <begin position="129"/>
        <end position="138"/>
    </location>
</feature>
<feature type="transmembrane region" description="Helical" evidence="2">
    <location>
        <begin position="68"/>
        <end position="86"/>
    </location>
</feature>
<evidence type="ECO:0000313" key="4">
    <source>
        <dbReference type="Proteomes" id="UP000503448"/>
    </source>
</evidence>
<keyword evidence="2" id="KW-1133">Transmembrane helix</keyword>
<feature type="region of interest" description="Disordered" evidence="1">
    <location>
        <begin position="125"/>
        <end position="144"/>
    </location>
</feature>
<evidence type="ECO:0000313" key="3">
    <source>
        <dbReference type="EMBL" id="AXU41616.1"/>
    </source>
</evidence>
<keyword evidence="4" id="KW-1185">Reference proteome</keyword>
<keyword evidence="2" id="KW-0812">Transmembrane</keyword>
<dbReference type="KEGG" id="vg:65102266"/>
<keyword evidence="2" id="KW-0472">Membrane</keyword>
<proteinExistence type="predicted"/>